<keyword evidence="5" id="KW-1185">Reference proteome</keyword>
<dbReference type="SUPFAM" id="SSF57701">
    <property type="entry name" value="Zn2/Cys6 DNA-binding domain"/>
    <property type="match status" value="1"/>
</dbReference>
<dbReference type="InterPro" id="IPR036864">
    <property type="entry name" value="Zn2-C6_fun-type_DNA-bd_sf"/>
</dbReference>
<evidence type="ECO:0000313" key="5">
    <source>
        <dbReference type="Proteomes" id="UP000006671"/>
    </source>
</evidence>
<dbReference type="eggNOG" id="ENOG502T1N4">
    <property type="taxonomic scope" value="Eukaryota"/>
</dbReference>
<feature type="chain" id="PRO_5003037678" evidence="2">
    <location>
        <begin position="28"/>
        <end position="524"/>
    </location>
</feature>
<feature type="domain" description="Zn(2)-C6 fungal-type" evidence="3">
    <location>
        <begin position="125"/>
        <end position="155"/>
    </location>
</feature>
<sequence>MFPHQHQNGQHNIGLLDFLSLLTSSSGNHSVVGNNGNNNIHHHNTFVTNTSSGDLSFAHHHPIITTGHLDTNPNCSTSHQNNLHQQQESNSNGSGSGVNSQNKDLHFKPYVKEIRFEEQTFSSISCKYCRRNHRKCTRNLPSCSNCSKRGIKCEYERKNGGKTISDPPVVSIQNPTINDTSNAIHANKKNILGFYSLQMYEIIPKGLFGHLIENLDEAGNDFKAVVFSLQAWRELRLGSKEYAEICFQHAKLLLAPYMDCFTNTYAGMALLNLSFVCQGRRKYKEQSMYLDIVRYFVSEVIEYESRNNPSTPEMKNLVKWDINLRASLEFLLAAEKNGPISIVQNFPNVIKTCMGFDIRNMGFLEMSMDKTKINDVFNVLDAILRPFTQKKLCPEHDNPQHPVVQLISTFIDILHNGLKLALMVTIDNTQIDEIWNLSTIITKAAKTPFFPYVPLFTVPFVDLAISEHARLAPIYLRNSVNIEKAIILMEDMEVITSLNTKLERIDDYYQNLQKKVQASIQQHH</sequence>
<dbReference type="RefSeq" id="XP_002683522.1">
    <property type="nucleotide sequence ID" value="XM_002683476.1"/>
</dbReference>
<dbReference type="GO" id="GO:0008270">
    <property type="term" value="F:zinc ion binding"/>
    <property type="evidence" value="ECO:0007669"/>
    <property type="project" value="InterPro"/>
</dbReference>
<dbReference type="VEuPathDB" id="AmoebaDB:NAEGRDRAFT_77785"/>
<dbReference type="KEGG" id="ngr:NAEGRDRAFT_77785"/>
<dbReference type="InterPro" id="IPR001138">
    <property type="entry name" value="Zn2Cys6_DnaBD"/>
</dbReference>
<reference evidence="4 5" key="1">
    <citation type="journal article" date="2010" name="Cell">
        <title>The genome of Naegleria gruberi illuminates early eukaryotic versatility.</title>
        <authorList>
            <person name="Fritz-Laylin L.K."/>
            <person name="Prochnik S.E."/>
            <person name="Ginger M.L."/>
            <person name="Dacks J.B."/>
            <person name="Carpenter M.L."/>
            <person name="Field M.C."/>
            <person name="Kuo A."/>
            <person name="Paredez A."/>
            <person name="Chapman J."/>
            <person name="Pham J."/>
            <person name="Shu S."/>
            <person name="Neupane R."/>
            <person name="Cipriano M."/>
            <person name="Mancuso J."/>
            <person name="Tu H."/>
            <person name="Salamov A."/>
            <person name="Lindquist E."/>
            <person name="Shapiro H."/>
            <person name="Lucas S."/>
            <person name="Grigoriev I.V."/>
            <person name="Cande W.Z."/>
            <person name="Fulton C."/>
            <person name="Rokhsar D.S."/>
            <person name="Dawson S.C."/>
        </authorList>
    </citation>
    <scope>NUCLEOTIDE SEQUENCE [LARGE SCALE GENOMIC DNA]</scope>
    <source>
        <strain evidence="4 5">NEG-M</strain>
    </source>
</reference>
<dbReference type="PROSITE" id="PS00463">
    <property type="entry name" value="ZN2_CY6_FUNGAL_1"/>
    <property type="match status" value="1"/>
</dbReference>
<dbReference type="InParanoid" id="D2UYE4"/>
<protein>
    <submittedName>
        <fullName evidence="4">GAL4 domain-containing protein</fullName>
    </submittedName>
</protein>
<feature type="region of interest" description="Disordered" evidence="1">
    <location>
        <begin position="68"/>
        <end position="103"/>
    </location>
</feature>
<dbReference type="CDD" id="cd00067">
    <property type="entry name" value="GAL4"/>
    <property type="match status" value="1"/>
</dbReference>
<evidence type="ECO:0000256" key="1">
    <source>
        <dbReference type="SAM" id="MobiDB-lite"/>
    </source>
</evidence>
<gene>
    <name evidence="4" type="ORF">NAEGRDRAFT_77785</name>
</gene>
<dbReference type="EMBL" id="GG738845">
    <property type="protein sequence ID" value="EFC50778.1"/>
    <property type="molecule type" value="Genomic_DNA"/>
</dbReference>
<name>D2UYE4_NAEGR</name>
<dbReference type="SMART" id="SM00066">
    <property type="entry name" value="GAL4"/>
    <property type="match status" value="1"/>
</dbReference>
<dbReference type="Proteomes" id="UP000006671">
    <property type="component" value="Unassembled WGS sequence"/>
</dbReference>
<dbReference type="AlphaFoldDB" id="D2UYE4"/>
<dbReference type="Gene3D" id="4.10.240.10">
    <property type="entry name" value="Zn(2)-C6 fungal-type DNA-binding domain"/>
    <property type="match status" value="1"/>
</dbReference>
<evidence type="ECO:0000256" key="2">
    <source>
        <dbReference type="SAM" id="SignalP"/>
    </source>
</evidence>
<dbReference type="OrthoDB" id="39175at2759"/>
<dbReference type="GO" id="GO:0000981">
    <property type="term" value="F:DNA-binding transcription factor activity, RNA polymerase II-specific"/>
    <property type="evidence" value="ECO:0007669"/>
    <property type="project" value="InterPro"/>
</dbReference>
<feature type="signal peptide" evidence="2">
    <location>
        <begin position="1"/>
        <end position="27"/>
    </location>
</feature>
<dbReference type="Pfam" id="PF00172">
    <property type="entry name" value="Zn_clus"/>
    <property type="match status" value="1"/>
</dbReference>
<proteinExistence type="predicted"/>
<keyword evidence="2" id="KW-0732">Signal</keyword>
<feature type="compositionally biased region" description="Low complexity" evidence="1">
    <location>
        <begin position="85"/>
        <end position="102"/>
    </location>
</feature>
<dbReference type="GeneID" id="8855392"/>
<evidence type="ECO:0000259" key="3">
    <source>
        <dbReference type="PROSITE" id="PS50048"/>
    </source>
</evidence>
<feature type="compositionally biased region" description="Polar residues" evidence="1">
    <location>
        <begin position="68"/>
        <end position="84"/>
    </location>
</feature>
<accession>D2UYE4</accession>
<evidence type="ECO:0000313" key="4">
    <source>
        <dbReference type="EMBL" id="EFC50778.1"/>
    </source>
</evidence>
<dbReference type="PROSITE" id="PS50048">
    <property type="entry name" value="ZN2_CY6_FUNGAL_2"/>
    <property type="match status" value="1"/>
</dbReference>
<organism evidence="5">
    <name type="scientific">Naegleria gruberi</name>
    <name type="common">Amoeba</name>
    <dbReference type="NCBI Taxonomy" id="5762"/>
    <lineage>
        <taxon>Eukaryota</taxon>
        <taxon>Discoba</taxon>
        <taxon>Heterolobosea</taxon>
        <taxon>Tetramitia</taxon>
        <taxon>Eutetramitia</taxon>
        <taxon>Vahlkampfiidae</taxon>
        <taxon>Naegleria</taxon>
    </lineage>
</organism>